<reference evidence="5 6" key="1">
    <citation type="submission" date="2017-08" db="EMBL/GenBank/DDBJ databases">
        <title>Infants hospitalized years apart are colonized by the same room-sourced microbial strains.</title>
        <authorList>
            <person name="Brooks B."/>
            <person name="Olm M.R."/>
            <person name="Firek B.A."/>
            <person name="Baker R."/>
            <person name="Thomas B.C."/>
            <person name="Morowitz M.J."/>
            <person name="Banfield J.F."/>
        </authorList>
    </citation>
    <scope>NUCLEOTIDE SEQUENCE [LARGE SCALE GENOMIC DNA]</scope>
    <source>
        <strain evidence="5">S2_005_001_R2_27</strain>
    </source>
</reference>
<gene>
    <name evidence="5" type="ORF">DI549_21405</name>
</gene>
<feature type="chain" id="PRO_5016174278" evidence="4">
    <location>
        <begin position="32"/>
        <end position="412"/>
    </location>
</feature>
<dbReference type="PANTHER" id="PTHR43649:SF12">
    <property type="entry name" value="DIACETYLCHITOBIOSE BINDING PROTEIN DASA"/>
    <property type="match status" value="1"/>
</dbReference>
<evidence type="ECO:0000256" key="3">
    <source>
        <dbReference type="ARBA" id="ARBA00022764"/>
    </source>
</evidence>
<dbReference type="InterPro" id="IPR006059">
    <property type="entry name" value="SBP"/>
</dbReference>
<dbReference type="AlphaFoldDB" id="A0A2W5QPW2"/>
<accession>A0A2W5QPW2</accession>
<comment type="caution">
    <text evidence="5">The sequence shown here is derived from an EMBL/GenBank/DDBJ whole genome shotgun (WGS) entry which is preliminary data.</text>
</comment>
<evidence type="ECO:0000256" key="1">
    <source>
        <dbReference type="ARBA" id="ARBA00004418"/>
    </source>
</evidence>
<sequence>MTSSPRFGRLKRLARNLAGTAALAATFGALALGAAKAETVRFWYHFDNPANPMSELVAKFEKANPGIKIEAENVPWNSYYDNLYTSLVGGNAPDAAMVKLFAQPRLMEMGALEPIGARIDAWPGKADLLDNLLTLTKAPDGKQYYLPVQYVVLYLYYRADLFAEAGLKPPATCEDFRAAAKALTKAPERYGFGLRGGKGGWDQWGAFVFSQGASLTPGGLTTPKAVAANQWVIDLFQKDKVIPPSAPNDGFQEIIAAFKSGKTAMTIHHIGSSKDLVAALGDKVSAVPVPSCNGGRWTSYGDESLAVFSSSHAKDAAWKWISFLAEGANNVAFNTATGQMTVTKSGAKDWKLHERRFVDATVESLPFAHVLPQNAATSEFVNSAWQTQMQRALTGQVTSQQMMDQLNTLFAQ</sequence>
<dbReference type="Gene3D" id="3.40.190.10">
    <property type="entry name" value="Periplasmic binding protein-like II"/>
    <property type="match status" value="2"/>
</dbReference>
<evidence type="ECO:0000256" key="2">
    <source>
        <dbReference type="ARBA" id="ARBA00008520"/>
    </source>
</evidence>
<dbReference type="PANTHER" id="PTHR43649">
    <property type="entry name" value="ARABINOSE-BINDING PROTEIN-RELATED"/>
    <property type="match status" value="1"/>
</dbReference>
<evidence type="ECO:0000313" key="5">
    <source>
        <dbReference type="EMBL" id="PZQ78964.1"/>
    </source>
</evidence>
<evidence type="ECO:0000313" key="6">
    <source>
        <dbReference type="Proteomes" id="UP000248887"/>
    </source>
</evidence>
<dbReference type="EMBL" id="QFQD01000109">
    <property type="protein sequence ID" value="PZQ78964.1"/>
    <property type="molecule type" value="Genomic_DNA"/>
</dbReference>
<dbReference type="GO" id="GO:0042597">
    <property type="term" value="C:periplasmic space"/>
    <property type="evidence" value="ECO:0007669"/>
    <property type="project" value="UniProtKB-SubCell"/>
</dbReference>
<organism evidence="5 6">
    <name type="scientific">Ancylobacter novellus</name>
    <name type="common">Thiobacillus novellus</name>
    <dbReference type="NCBI Taxonomy" id="921"/>
    <lineage>
        <taxon>Bacteria</taxon>
        <taxon>Pseudomonadati</taxon>
        <taxon>Pseudomonadota</taxon>
        <taxon>Alphaproteobacteria</taxon>
        <taxon>Hyphomicrobiales</taxon>
        <taxon>Xanthobacteraceae</taxon>
        <taxon>Ancylobacter</taxon>
    </lineage>
</organism>
<keyword evidence="4" id="KW-0732">Signal</keyword>
<dbReference type="Pfam" id="PF01547">
    <property type="entry name" value="SBP_bac_1"/>
    <property type="match status" value="1"/>
</dbReference>
<protein>
    <submittedName>
        <fullName evidence="5">Sugar ABC transporter substrate-binding protein</fullName>
    </submittedName>
</protein>
<comment type="similarity">
    <text evidence="2">Belongs to the bacterial solute-binding protein 1 family.</text>
</comment>
<keyword evidence="3" id="KW-0574">Periplasm</keyword>
<dbReference type="SUPFAM" id="SSF53850">
    <property type="entry name" value="Periplasmic binding protein-like II"/>
    <property type="match status" value="1"/>
</dbReference>
<comment type="subcellular location">
    <subcellularLocation>
        <location evidence="1">Periplasm</location>
    </subcellularLocation>
</comment>
<dbReference type="CDD" id="cd13585">
    <property type="entry name" value="PBP2_TMBP_like"/>
    <property type="match status" value="1"/>
</dbReference>
<proteinExistence type="inferred from homology"/>
<feature type="signal peptide" evidence="4">
    <location>
        <begin position="1"/>
        <end position="31"/>
    </location>
</feature>
<dbReference type="Proteomes" id="UP000248887">
    <property type="component" value="Unassembled WGS sequence"/>
</dbReference>
<dbReference type="InterPro" id="IPR050490">
    <property type="entry name" value="Bact_solute-bd_prot1"/>
</dbReference>
<name>A0A2W5QPW2_ANCNO</name>
<evidence type="ECO:0000256" key="4">
    <source>
        <dbReference type="SAM" id="SignalP"/>
    </source>
</evidence>